<dbReference type="RefSeq" id="WP_345720889.1">
    <property type="nucleotide sequence ID" value="NZ_BAABRU010000003.1"/>
</dbReference>
<dbReference type="EMBL" id="BAABRU010000003">
    <property type="protein sequence ID" value="GAA5527250.1"/>
    <property type="molecule type" value="Genomic_DNA"/>
</dbReference>
<feature type="signal peptide" evidence="1">
    <location>
        <begin position="1"/>
        <end position="20"/>
    </location>
</feature>
<evidence type="ECO:0000256" key="1">
    <source>
        <dbReference type="SAM" id="SignalP"/>
    </source>
</evidence>
<keyword evidence="3" id="KW-1185">Reference proteome</keyword>
<evidence type="ECO:0000313" key="3">
    <source>
        <dbReference type="Proteomes" id="UP001428290"/>
    </source>
</evidence>
<reference evidence="2 3" key="1">
    <citation type="submission" date="2024-02" db="EMBL/GenBank/DDBJ databases">
        <title>Herpetosiphon gulosus NBRC 112829.</title>
        <authorList>
            <person name="Ichikawa N."/>
            <person name="Katano-Makiyama Y."/>
            <person name="Hidaka K."/>
        </authorList>
    </citation>
    <scope>NUCLEOTIDE SEQUENCE [LARGE SCALE GENOMIC DNA]</scope>
    <source>
        <strain evidence="2 3">NBRC 112829</strain>
    </source>
</reference>
<feature type="chain" id="PRO_5047400827" description="GerMN domain-containing protein" evidence="1">
    <location>
        <begin position="21"/>
        <end position="336"/>
    </location>
</feature>
<gene>
    <name evidence="2" type="ORF">Hgul01_01034</name>
</gene>
<accession>A0ABP9WVT3</accession>
<evidence type="ECO:0008006" key="4">
    <source>
        <dbReference type="Google" id="ProtNLM"/>
    </source>
</evidence>
<dbReference type="Proteomes" id="UP001428290">
    <property type="component" value="Unassembled WGS sequence"/>
</dbReference>
<keyword evidence="1" id="KW-0732">Signal</keyword>
<evidence type="ECO:0000313" key="2">
    <source>
        <dbReference type="EMBL" id="GAA5527250.1"/>
    </source>
</evidence>
<name>A0ABP9WVT3_9CHLR</name>
<organism evidence="2 3">
    <name type="scientific">Herpetosiphon gulosus</name>
    <dbReference type="NCBI Taxonomy" id="1973496"/>
    <lineage>
        <taxon>Bacteria</taxon>
        <taxon>Bacillati</taxon>
        <taxon>Chloroflexota</taxon>
        <taxon>Chloroflexia</taxon>
        <taxon>Herpetosiphonales</taxon>
        <taxon>Herpetosiphonaceae</taxon>
        <taxon>Herpetosiphon</taxon>
    </lineage>
</organism>
<sequence length="336" mass="38062">MPRWIMFSLILMLTRGCVNSVPIPTPLPEATFVSEPTQTLTDQCVSANLPPQPLQPKDEAFVKKAFIQTEIAGEIDAIVTVIDTNCTIQYIDITYHFMLDVPDNADRGRLEEIAHRIQDLVLELKQHPPLDIRLNTLVITWRFAKYGCSWGYDYAMLDGVGVWYPTPADLFLMPSGLKFPAICAHTEVVESTIPRPVPPHVYPCSQQLEITYLRLRNDQQAITSAAFEQWNPLMEIYLNGIIAGTSCFYDIVTIQYSLRLNISDDTPVSFVLEQTHLLTTTLELLRNHPQLEALIIDTSINWYFSSSCVWSFDNSWKDGEVIVQSNDSLPPPCVQP</sequence>
<protein>
    <recommendedName>
        <fullName evidence="4">GerMN domain-containing protein</fullName>
    </recommendedName>
</protein>
<comment type="caution">
    <text evidence="2">The sequence shown here is derived from an EMBL/GenBank/DDBJ whole genome shotgun (WGS) entry which is preliminary data.</text>
</comment>
<proteinExistence type="predicted"/>